<evidence type="ECO:0000313" key="4">
    <source>
        <dbReference type="Proteomes" id="UP000308671"/>
    </source>
</evidence>
<name>A0A4S8QNY8_9HELO</name>
<keyword evidence="4" id="KW-1185">Reference proteome</keyword>
<dbReference type="PANTHER" id="PTHR42760">
    <property type="entry name" value="SHORT-CHAIN DEHYDROGENASES/REDUCTASES FAMILY MEMBER"/>
    <property type="match status" value="1"/>
</dbReference>
<sequence length="556" mass="62016">MASGSLYSAESGQNFTKISYNDTYAAISPKASSHSGKVVFVNGASKGIGRAIALSYAKSGVSGLIISARASLASVEREIEEVCKSANTPVPKILALKLDVLDFASVEDAAKSIETTFGRLDILINNAGYFSITTNIVVGDKDEWWMNLEVNMRGVYWVTKCLLPLLLKTDDGDKTIVNVASVAALLMHPGMTGYQMSKFALVKFTETLGVEFGDQGLLAYSLHPGAVVTDLSKALPEGLHEILIDTPELAADTIPFLTSQKRKWLAVEPTDPRFARNMTPQSADPETTRLKSAFKEIDQRQELPFVRFYRWYVLHSIHKREFKNGIFKESIPWILTGDSAWSIEKILFKLCDSPEVTDEERKTICKFLNKYHEQVLEQNKSGATSTGLGIKMIAEWEHTKRLFDLNDPNHMAGKSWANDPQLHTDWAVSCESDRREGEAPKAASLYREQKVTSLSNHSCEQRTAPEAKPLEIKVPLRSKKSADMGALKFELSRKGSTKIQRDMQEMERAKKMKYEMERRKKRIVSGTASGTTSPTKKIRAEVVDLLLDELDLSDGY</sequence>
<dbReference type="AlphaFoldDB" id="A0A4S8QNY8"/>
<dbReference type="Pfam" id="PF00106">
    <property type="entry name" value="adh_short"/>
    <property type="match status" value="1"/>
</dbReference>
<dbReference type="OrthoDB" id="1933717at2759"/>
<evidence type="ECO:0000256" key="1">
    <source>
        <dbReference type="ARBA" id="ARBA00006484"/>
    </source>
</evidence>
<keyword evidence="2" id="KW-0560">Oxidoreductase</keyword>
<accession>A0A4S8QNY8</accession>
<dbReference type="EMBL" id="PQXL01000374">
    <property type="protein sequence ID" value="THV46588.1"/>
    <property type="molecule type" value="Genomic_DNA"/>
</dbReference>
<dbReference type="InterPro" id="IPR002347">
    <property type="entry name" value="SDR_fam"/>
</dbReference>
<comment type="caution">
    <text evidence="3">The sequence shown here is derived from an EMBL/GenBank/DDBJ whole genome shotgun (WGS) entry which is preliminary data.</text>
</comment>
<organism evidence="3 4">
    <name type="scientific">Botrytis galanthina</name>
    <dbReference type="NCBI Taxonomy" id="278940"/>
    <lineage>
        <taxon>Eukaryota</taxon>
        <taxon>Fungi</taxon>
        <taxon>Dikarya</taxon>
        <taxon>Ascomycota</taxon>
        <taxon>Pezizomycotina</taxon>
        <taxon>Leotiomycetes</taxon>
        <taxon>Helotiales</taxon>
        <taxon>Sclerotiniaceae</taxon>
        <taxon>Botrytis</taxon>
    </lineage>
</organism>
<gene>
    <name evidence="3" type="ORF">BGAL_0374g00040</name>
</gene>
<dbReference type="PRINTS" id="PR00081">
    <property type="entry name" value="GDHRDH"/>
</dbReference>
<proteinExistence type="inferred from homology"/>
<dbReference type="SUPFAM" id="SSF51735">
    <property type="entry name" value="NAD(P)-binding Rossmann-fold domains"/>
    <property type="match status" value="1"/>
</dbReference>
<dbReference type="PANTHER" id="PTHR42760:SF37">
    <property type="entry name" value="CLAVALDEHYDE DEHYDROGENASE"/>
    <property type="match status" value="1"/>
</dbReference>
<dbReference type="InterPro" id="IPR036291">
    <property type="entry name" value="NAD(P)-bd_dom_sf"/>
</dbReference>
<protein>
    <submittedName>
        <fullName evidence="3">Uncharacterized protein</fullName>
    </submittedName>
</protein>
<evidence type="ECO:0000313" key="3">
    <source>
        <dbReference type="EMBL" id="THV46588.1"/>
    </source>
</evidence>
<dbReference type="Gene3D" id="3.40.50.720">
    <property type="entry name" value="NAD(P)-binding Rossmann-like Domain"/>
    <property type="match status" value="1"/>
</dbReference>
<dbReference type="Proteomes" id="UP000308671">
    <property type="component" value="Unassembled WGS sequence"/>
</dbReference>
<dbReference type="PRINTS" id="PR00080">
    <property type="entry name" value="SDRFAMILY"/>
</dbReference>
<comment type="similarity">
    <text evidence="1">Belongs to the short-chain dehydrogenases/reductases (SDR) family.</text>
</comment>
<dbReference type="CDD" id="cd05233">
    <property type="entry name" value="SDR_c"/>
    <property type="match status" value="1"/>
</dbReference>
<evidence type="ECO:0000256" key="2">
    <source>
        <dbReference type="ARBA" id="ARBA00023002"/>
    </source>
</evidence>
<dbReference type="GO" id="GO:0016616">
    <property type="term" value="F:oxidoreductase activity, acting on the CH-OH group of donors, NAD or NADP as acceptor"/>
    <property type="evidence" value="ECO:0007669"/>
    <property type="project" value="TreeGrafter"/>
</dbReference>
<reference evidence="3 4" key="1">
    <citation type="submission" date="2017-12" db="EMBL/GenBank/DDBJ databases">
        <title>Comparative genomics of Botrytis spp.</title>
        <authorList>
            <person name="Valero-Jimenez C.A."/>
            <person name="Tapia P."/>
            <person name="Veloso J."/>
            <person name="Silva-Moreno E."/>
            <person name="Staats M."/>
            <person name="Valdes J.H."/>
            <person name="Van Kan J.A.L."/>
        </authorList>
    </citation>
    <scope>NUCLEOTIDE SEQUENCE [LARGE SCALE GENOMIC DNA]</scope>
    <source>
        <strain evidence="3 4">MUCL435</strain>
    </source>
</reference>